<dbReference type="EMBL" id="UINC01174946">
    <property type="protein sequence ID" value="SVD81323.1"/>
    <property type="molecule type" value="Genomic_DNA"/>
</dbReference>
<feature type="transmembrane region" description="Helical" evidence="7">
    <location>
        <begin position="98"/>
        <end position="119"/>
    </location>
</feature>
<keyword evidence="6 7" id="KW-0472">Membrane</keyword>
<dbReference type="SUPFAM" id="SSF82866">
    <property type="entry name" value="Multidrug efflux transporter AcrB transmembrane domain"/>
    <property type="match status" value="1"/>
</dbReference>
<accession>A0A382YDH1</accession>
<sequence length="246" mass="27190">VNSYTSPDKSISKFELILNENPYDEKGMDLIPGIRNHIKNQGPNSGIDLSTIYVGGETAVQYDTREAINRDQLIVLPIILLAIGLILMILLRSLIAPIYLCATIIFTYFSTIGISLLVFKFIFNQPFYTSSLPFFLFVFLNALGVDYNIYLMSRIREEAKTKSISKATQIAVAKTGGVITSAGIILAGTFSALMVLPLTDLFQLGFAVAIGVIIDTFITRTLLVPAIVKLLGKYNWWPSKIIPSNK</sequence>
<name>A0A382YDH1_9ZZZZ</name>
<dbReference type="InterPro" id="IPR004869">
    <property type="entry name" value="MMPL_dom"/>
</dbReference>
<feature type="transmembrane region" description="Helical" evidence="7">
    <location>
        <begin position="201"/>
        <end position="223"/>
    </location>
</feature>
<dbReference type="GO" id="GO:0005886">
    <property type="term" value="C:plasma membrane"/>
    <property type="evidence" value="ECO:0007669"/>
    <property type="project" value="UniProtKB-SubCell"/>
</dbReference>
<evidence type="ECO:0000256" key="3">
    <source>
        <dbReference type="ARBA" id="ARBA00022475"/>
    </source>
</evidence>
<evidence type="ECO:0000259" key="8">
    <source>
        <dbReference type="Pfam" id="PF03176"/>
    </source>
</evidence>
<protein>
    <recommendedName>
        <fullName evidence="8">Membrane transport protein MMPL domain-containing protein</fullName>
    </recommendedName>
</protein>
<dbReference type="AlphaFoldDB" id="A0A382YDH1"/>
<comment type="similarity">
    <text evidence="2">Belongs to the resistance-nodulation-cell division (RND) (TC 2.A.6) family. MmpL subfamily.</text>
</comment>
<evidence type="ECO:0000256" key="7">
    <source>
        <dbReference type="SAM" id="Phobius"/>
    </source>
</evidence>
<keyword evidence="3" id="KW-1003">Cell membrane</keyword>
<organism evidence="9">
    <name type="scientific">marine metagenome</name>
    <dbReference type="NCBI Taxonomy" id="408172"/>
    <lineage>
        <taxon>unclassified sequences</taxon>
        <taxon>metagenomes</taxon>
        <taxon>ecological metagenomes</taxon>
    </lineage>
</organism>
<evidence type="ECO:0000256" key="1">
    <source>
        <dbReference type="ARBA" id="ARBA00004651"/>
    </source>
</evidence>
<dbReference type="PANTHER" id="PTHR33406">
    <property type="entry name" value="MEMBRANE PROTEIN MJ1562-RELATED"/>
    <property type="match status" value="1"/>
</dbReference>
<evidence type="ECO:0000313" key="9">
    <source>
        <dbReference type="EMBL" id="SVD81323.1"/>
    </source>
</evidence>
<feature type="transmembrane region" description="Helical" evidence="7">
    <location>
        <begin position="73"/>
        <end position="91"/>
    </location>
</feature>
<feature type="domain" description="Membrane transport protein MMPL" evidence="8">
    <location>
        <begin position="4"/>
        <end position="239"/>
    </location>
</feature>
<dbReference type="Pfam" id="PF03176">
    <property type="entry name" value="MMPL"/>
    <property type="match status" value="1"/>
</dbReference>
<feature type="transmembrane region" description="Helical" evidence="7">
    <location>
        <begin position="171"/>
        <end position="195"/>
    </location>
</feature>
<evidence type="ECO:0000256" key="5">
    <source>
        <dbReference type="ARBA" id="ARBA00022989"/>
    </source>
</evidence>
<dbReference type="Gene3D" id="1.20.1640.10">
    <property type="entry name" value="Multidrug efflux transporter AcrB transmembrane domain"/>
    <property type="match status" value="1"/>
</dbReference>
<gene>
    <name evidence="9" type="ORF">METZ01_LOCUS434177</name>
</gene>
<evidence type="ECO:0000256" key="4">
    <source>
        <dbReference type="ARBA" id="ARBA00022692"/>
    </source>
</evidence>
<proteinExistence type="inferred from homology"/>
<keyword evidence="4 7" id="KW-0812">Transmembrane</keyword>
<evidence type="ECO:0000256" key="6">
    <source>
        <dbReference type="ARBA" id="ARBA00023136"/>
    </source>
</evidence>
<keyword evidence="5 7" id="KW-1133">Transmembrane helix</keyword>
<feature type="transmembrane region" description="Helical" evidence="7">
    <location>
        <begin position="131"/>
        <end position="150"/>
    </location>
</feature>
<feature type="non-terminal residue" evidence="9">
    <location>
        <position position="1"/>
    </location>
</feature>
<evidence type="ECO:0000256" key="2">
    <source>
        <dbReference type="ARBA" id="ARBA00010157"/>
    </source>
</evidence>
<comment type="subcellular location">
    <subcellularLocation>
        <location evidence="1">Cell membrane</location>
        <topology evidence="1">Multi-pass membrane protein</topology>
    </subcellularLocation>
</comment>
<dbReference type="InterPro" id="IPR050545">
    <property type="entry name" value="Mycobact_MmpL"/>
</dbReference>
<reference evidence="9" key="1">
    <citation type="submission" date="2018-05" db="EMBL/GenBank/DDBJ databases">
        <authorList>
            <person name="Lanie J.A."/>
            <person name="Ng W.-L."/>
            <person name="Kazmierczak K.M."/>
            <person name="Andrzejewski T.M."/>
            <person name="Davidsen T.M."/>
            <person name="Wayne K.J."/>
            <person name="Tettelin H."/>
            <person name="Glass J.I."/>
            <person name="Rusch D."/>
            <person name="Podicherti R."/>
            <person name="Tsui H.-C.T."/>
            <person name="Winkler M.E."/>
        </authorList>
    </citation>
    <scope>NUCLEOTIDE SEQUENCE</scope>
</reference>
<dbReference type="PANTHER" id="PTHR33406:SF6">
    <property type="entry name" value="MEMBRANE PROTEIN YDGH-RELATED"/>
    <property type="match status" value="1"/>
</dbReference>